<dbReference type="GO" id="GO:0003677">
    <property type="term" value="F:DNA binding"/>
    <property type="evidence" value="ECO:0007669"/>
    <property type="project" value="UniProtKB-KW"/>
</dbReference>
<evidence type="ECO:0000313" key="9">
    <source>
        <dbReference type="Proteomes" id="UP000242715"/>
    </source>
</evidence>
<dbReference type="InterPro" id="IPR003871">
    <property type="entry name" value="RFA1B/D_OB_1st"/>
</dbReference>
<dbReference type="Pfam" id="PF02721">
    <property type="entry name" value="DUF223"/>
    <property type="match status" value="1"/>
</dbReference>
<dbReference type="OrthoDB" id="1436211at2759"/>
<evidence type="ECO:0000256" key="4">
    <source>
        <dbReference type="ARBA" id="ARBA00022833"/>
    </source>
</evidence>
<keyword evidence="2" id="KW-0479">Metal-binding</keyword>
<keyword evidence="9" id="KW-1185">Reference proteome</keyword>
<evidence type="ECO:0000256" key="3">
    <source>
        <dbReference type="ARBA" id="ARBA00022771"/>
    </source>
</evidence>
<sequence length="564" mass="62539">MVLMDNDGGRIHATIKKTLIYKFKNDLIEGKVYCFENLGVSTNGGAYRTTHHPYKMNFQYTSVVQRLSNFEINISPFDFVPISDIVTGVYDTDFLCDVIGVLTGFGQEREITNQNGTATKLNVIILEQNGHKIQCTLFGPYVDELNAFLGAGDCNNATVIMQLAKAKSFQDKIHIQNCLNCSVLIFNSTCAESVALRSRILNPDSFWYTACVCGKDVIPDSRMFYCEKCNKHVSKVLPRFCIKVRVMDHTDSATFVIFDNNAATLFDMSCADMIHEMKITGGVGAMPPQLHSLIDNTWLFKVEAKANQNQRFEQSFRVKKICTDAAIITQFQLKWDKEEAAFSKSTNEIGSLSTLVDKAKGVLVEGSSHVLSEDFDKSPGSSFKGKEVFENAAGSSIKGKKIIVEGTPDEVSQDLMNKFSLAAVNLGDNSDVCFEETPTKFVEKQAVSIKEKPTNGVENKVVSVKEKSNYVVEKQYVSVKEKTKTVGEKEVVSMKEKPRTVVDKQPESVKAIPKIVVSEISASVEKDAISANIINLEGSDNGRPNIIRRKSVVKRNISFECKGG</sequence>
<dbReference type="AlphaFoldDB" id="A0A2Z6PLJ2"/>
<proteinExistence type="inferred from homology"/>
<organism evidence="8 9">
    <name type="scientific">Trifolium subterraneum</name>
    <name type="common">Subterranean clover</name>
    <dbReference type="NCBI Taxonomy" id="3900"/>
    <lineage>
        <taxon>Eukaryota</taxon>
        <taxon>Viridiplantae</taxon>
        <taxon>Streptophyta</taxon>
        <taxon>Embryophyta</taxon>
        <taxon>Tracheophyta</taxon>
        <taxon>Spermatophyta</taxon>
        <taxon>Magnoliopsida</taxon>
        <taxon>eudicotyledons</taxon>
        <taxon>Gunneridae</taxon>
        <taxon>Pentapetalae</taxon>
        <taxon>rosids</taxon>
        <taxon>fabids</taxon>
        <taxon>Fabales</taxon>
        <taxon>Fabaceae</taxon>
        <taxon>Papilionoideae</taxon>
        <taxon>50 kb inversion clade</taxon>
        <taxon>NPAAA clade</taxon>
        <taxon>Hologalegina</taxon>
        <taxon>IRL clade</taxon>
        <taxon>Trifolieae</taxon>
        <taxon>Trifolium</taxon>
    </lineage>
</organism>
<keyword evidence="3" id="KW-0863">Zinc-finger</keyword>
<dbReference type="CDD" id="cd04476">
    <property type="entry name" value="RPA1_DBD_C"/>
    <property type="match status" value="1"/>
</dbReference>
<keyword evidence="5" id="KW-0238">DNA-binding</keyword>
<dbReference type="Gene3D" id="2.40.50.140">
    <property type="entry name" value="Nucleic acid-binding proteins"/>
    <property type="match status" value="3"/>
</dbReference>
<evidence type="ECO:0000313" key="8">
    <source>
        <dbReference type="EMBL" id="GAU47399.1"/>
    </source>
</evidence>
<reference evidence="9" key="1">
    <citation type="journal article" date="2017" name="Front. Plant Sci.">
        <title>Climate Clever Clovers: New Paradigm to Reduce the Environmental Footprint of Ruminants by Breeding Low Methanogenic Forages Utilizing Haplotype Variation.</title>
        <authorList>
            <person name="Kaur P."/>
            <person name="Appels R."/>
            <person name="Bayer P.E."/>
            <person name="Keeble-Gagnere G."/>
            <person name="Wang J."/>
            <person name="Hirakawa H."/>
            <person name="Shirasawa K."/>
            <person name="Vercoe P."/>
            <person name="Stefanova K."/>
            <person name="Durmic Z."/>
            <person name="Nichols P."/>
            <person name="Revell C."/>
            <person name="Isobe S.N."/>
            <person name="Edwards D."/>
            <person name="Erskine W."/>
        </authorList>
    </citation>
    <scope>NUCLEOTIDE SEQUENCE [LARGE SCALE GENOMIC DNA]</scope>
    <source>
        <strain evidence="9">cv. Daliak</strain>
    </source>
</reference>
<feature type="domain" description="Replication factor A C-terminal" evidence="7">
    <location>
        <begin position="200"/>
        <end position="319"/>
    </location>
</feature>
<dbReference type="GO" id="GO:0008270">
    <property type="term" value="F:zinc ion binding"/>
    <property type="evidence" value="ECO:0007669"/>
    <property type="project" value="UniProtKB-KW"/>
</dbReference>
<evidence type="ECO:0008006" key="10">
    <source>
        <dbReference type="Google" id="ProtNLM"/>
    </source>
</evidence>
<dbReference type="Proteomes" id="UP000242715">
    <property type="component" value="Unassembled WGS sequence"/>
</dbReference>
<dbReference type="Pfam" id="PF08646">
    <property type="entry name" value="Rep_fac-A_C"/>
    <property type="match status" value="1"/>
</dbReference>
<evidence type="ECO:0000256" key="5">
    <source>
        <dbReference type="ARBA" id="ARBA00023125"/>
    </source>
</evidence>
<name>A0A2Z6PLJ2_TRISU</name>
<feature type="domain" description="Replication protein A 70 kDa DNA-binding subunit B/D first OB fold" evidence="6">
    <location>
        <begin position="1"/>
        <end position="65"/>
    </location>
</feature>
<evidence type="ECO:0000256" key="1">
    <source>
        <dbReference type="ARBA" id="ARBA00005690"/>
    </source>
</evidence>
<comment type="similarity">
    <text evidence="1">Belongs to the replication factor A protein 1 family.</text>
</comment>
<dbReference type="PANTHER" id="PTHR47165:SF4">
    <property type="entry name" value="OS03G0429900 PROTEIN"/>
    <property type="match status" value="1"/>
</dbReference>
<protein>
    <recommendedName>
        <fullName evidence="10">Replication factor A C-terminal domain-containing protein</fullName>
    </recommendedName>
</protein>
<dbReference type="InterPro" id="IPR047192">
    <property type="entry name" value="Euk_RPA1_DBD_C"/>
</dbReference>
<accession>A0A2Z6PLJ2</accession>
<dbReference type="EMBL" id="DF974310">
    <property type="protein sequence ID" value="GAU47399.1"/>
    <property type="molecule type" value="Genomic_DNA"/>
</dbReference>
<dbReference type="InterPro" id="IPR013955">
    <property type="entry name" value="Rep_factor-A_C"/>
</dbReference>
<keyword evidence="4" id="KW-0862">Zinc</keyword>
<dbReference type="CDD" id="cd04481">
    <property type="entry name" value="RPA1_DBD_B_like"/>
    <property type="match status" value="1"/>
</dbReference>
<evidence type="ECO:0000259" key="7">
    <source>
        <dbReference type="Pfam" id="PF08646"/>
    </source>
</evidence>
<gene>
    <name evidence="8" type="ORF">TSUD_372880</name>
</gene>
<dbReference type="SUPFAM" id="SSF50249">
    <property type="entry name" value="Nucleic acid-binding proteins"/>
    <property type="match status" value="3"/>
</dbReference>
<evidence type="ECO:0000259" key="6">
    <source>
        <dbReference type="Pfam" id="PF02721"/>
    </source>
</evidence>
<dbReference type="InterPro" id="IPR012340">
    <property type="entry name" value="NA-bd_OB-fold"/>
</dbReference>
<evidence type="ECO:0000256" key="2">
    <source>
        <dbReference type="ARBA" id="ARBA00022723"/>
    </source>
</evidence>
<dbReference type="CDD" id="cd04480">
    <property type="entry name" value="RPA1_DBD_A_like"/>
    <property type="match status" value="1"/>
</dbReference>
<dbReference type="PANTHER" id="PTHR47165">
    <property type="entry name" value="OS03G0429900 PROTEIN"/>
    <property type="match status" value="1"/>
</dbReference>